<evidence type="ECO:0000313" key="11">
    <source>
        <dbReference type="EMBL" id="CAB3225113.1"/>
    </source>
</evidence>
<dbReference type="SUPFAM" id="SSF51197">
    <property type="entry name" value="Clavaminate synthase-like"/>
    <property type="match status" value="1"/>
</dbReference>
<dbReference type="EMBL" id="LR783276">
    <property type="protein sequence ID" value="CAB3225113.1"/>
    <property type="molecule type" value="mRNA"/>
</dbReference>
<dbReference type="AlphaFoldDB" id="A0A6F9D824"/>
<dbReference type="InterPro" id="IPR038492">
    <property type="entry name" value="GBBH-like_N_sf"/>
</dbReference>
<dbReference type="UniPathway" id="UPA00118"/>
<comment type="cofactor">
    <cofactor evidence="1">
        <name>Fe(2+)</name>
        <dbReference type="ChEBI" id="CHEBI:29033"/>
    </cofactor>
</comment>
<dbReference type="GO" id="GO:0045329">
    <property type="term" value="P:carnitine biosynthetic process"/>
    <property type="evidence" value="ECO:0007669"/>
    <property type="project" value="UniProtKB-UniPathway"/>
</dbReference>
<evidence type="ECO:0000259" key="9">
    <source>
        <dbReference type="Pfam" id="PF02668"/>
    </source>
</evidence>
<accession>A0A6F9D824</accession>
<evidence type="ECO:0000256" key="4">
    <source>
        <dbReference type="ARBA" id="ARBA00022723"/>
    </source>
</evidence>
<dbReference type="GO" id="GO:0005739">
    <property type="term" value="C:mitochondrion"/>
    <property type="evidence" value="ECO:0007669"/>
    <property type="project" value="TreeGrafter"/>
</dbReference>
<feature type="domain" description="TauD/TfdA-like" evidence="9">
    <location>
        <begin position="131"/>
        <end position="372"/>
    </location>
</feature>
<dbReference type="InterPro" id="IPR010376">
    <property type="entry name" value="GBBH-like_N"/>
</dbReference>
<dbReference type="PANTHER" id="PTHR10696:SF25">
    <property type="entry name" value="OXIDOREDUCTASE AIM17-RELATED"/>
    <property type="match status" value="1"/>
</dbReference>
<reference evidence="11" key="1">
    <citation type="submission" date="2020-04" db="EMBL/GenBank/DDBJ databases">
        <authorList>
            <person name="Neveu A P."/>
        </authorList>
    </citation>
    <scope>NUCLEOTIDE SEQUENCE</scope>
    <source>
        <tissue evidence="11">Whole embryo</tissue>
    </source>
</reference>
<keyword evidence="6 11" id="KW-0223">Dioxygenase</keyword>
<organism evidence="11">
    <name type="scientific">Phallusia mammillata</name>
    <dbReference type="NCBI Taxonomy" id="59560"/>
    <lineage>
        <taxon>Eukaryota</taxon>
        <taxon>Metazoa</taxon>
        <taxon>Chordata</taxon>
        <taxon>Tunicata</taxon>
        <taxon>Ascidiacea</taxon>
        <taxon>Phlebobranchia</taxon>
        <taxon>Ascidiidae</taxon>
        <taxon>Phallusia</taxon>
    </lineage>
</organism>
<dbReference type="InterPro" id="IPR042098">
    <property type="entry name" value="TauD-like_sf"/>
</dbReference>
<evidence type="ECO:0000256" key="7">
    <source>
        <dbReference type="ARBA" id="ARBA00023002"/>
    </source>
</evidence>
<comment type="similarity">
    <text evidence="3">Belongs to the gamma-BBH/TMLD family.</text>
</comment>
<dbReference type="InterPro" id="IPR050411">
    <property type="entry name" value="AlphaKG_dependent_hydroxylases"/>
</dbReference>
<evidence type="ECO:0000256" key="2">
    <source>
        <dbReference type="ARBA" id="ARBA00005022"/>
    </source>
</evidence>
<proteinExistence type="evidence at transcript level"/>
<dbReference type="FunFam" id="3.30.2020.30:FF:000002">
    <property type="entry name" value="Putative gamma-butyrobetaine dioxygenase"/>
    <property type="match status" value="1"/>
</dbReference>
<comment type="pathway">
    <text evidence="2">Amine and polyamine biosynthesis; carnitine biosynthesis.</text>
</comment>
<evidence type="ECO:0000259" key="10">
    <source>
        <dbReference type="Pfam" id="PF06155"/>
    </source>
</evidence>
<protein>
    <submittedName>
        <fullName evidence="11">Gamma-butyrobetaine dioxygenase-like</fullName>
    </submittedName>
</protein>
<feature type="domain" description="Gamma-butyrobetaine hydroxylase-like N-terminal" evidence="10">
    <location>
        <begin position="12"/>
        <end position="45"/>
    </location>
</feature>
<gene>
    <name evidence="11" type="primary">Bbox1-001</name>
</gene>
<dbReference type="InterPro" id="IPR003819">
    <property type="entry name" value="TauD/TfdA-like"/>
</dbReference>
<dbReference type="GO" id="GO:0016706">
    <property type="term" value="F:2-oxoglutarate-dependent dioxygenase activity"/>
    <property type="evidence" value="ECO:0007669"/>
    <property type="project" value="UniProtKB-ARBA"/>
</dbReference>
<sequence>MATIQTIQVGLDKDTCEVLWKDGHTGRFHAKWLRFNCRCEQCVSPIPGVYTINIPLFPDDLSLISASVDCEGKKLQTEYKGEILPEHKTVHPANWLRSKCYCDACLDSKIAKRDVISRYVTSNDGERNVRKMQYKTLLDDEDIGLYRLLKDVVEAGVCLIQNVPTEERKVVEIAKKIAYIEPTSYGKMYDIYVRDSENVAYTNLMLPLHQDQVSSEIAPGIQLLHTMRFDKSVTGGESIIVDMFEAVEVLRVESPEDFRTLVEVPGCWLTEDPSAGRYFEHHKCHIQLDYFGKVAAVNWNATTFSTPQVRDKDVNRYYKAYTTLSNITRRKSMQYCFKLEPGDLIVFNNRRMAHARKGYELNGGTRHLQGTYIKLDDMKSKYLALCRKLEKNVVPPKIGNNCSF</sequence>
<evidence type="ECO:0000256" key="3">
    <source>
        <dbReference type="ARBA" id="ARBA00008654"/>
    </source>
</evidence>
<dbReference type="Pfam" id="PF02668">
    <property type="entry name" value="TauD"/>
    <property type="match status" value="1"/>
</dbReference>
<evidence type="ECO:0000256" key="8">
    <source>
        <dbReference type="ARBA" id="ARBA00023004"/>
    </source>
</evidence>
<keyword evidence="7" id="KW-0560">Oxidoreductase</keyword>
<dbReference type="GO" id="GO:0046872">
    <property type="term" value="F:metal ion binding"/>
    <property type="evidence" value="ECO:0007669"/>
    <property type="project" value="UniProtKB-KW"/>
</dbReference>
<dbReference type="PANTHER" id="PTHR10696">
    <property type="entry name" value="GAMMA-BUTYROBETAINE HYDROXYLASE-RELATED"/>
    <property type="match status" value="1"/>
</dbReference>
<evidence type="ECO:0000256" key="5">
    <source>
        <dbReference type="ARBA" id="ARBA00022873"/>
    </source>
</evidence>
<evidence type="ECO:0000256" key="6">
    <source>
        <dbReference type="ARBA" id="ARBA00022964"/>
    </source>
</evidence>
<dbReference type="Gene3D" id="3.30.2020.30">
    <property type="match status" value="1"/>
</dbReference>
<dbReference type="Gene3D" id="3.60.130.10">
    <property type="entry name" value="Clavaminate synthase-like"/>
    <property type="match status" value="1"/>
</dbReference>
<evidence type="ECO:0000256" key="1">
    <source>
        <dbReference type="ARBA" id="ARBA00001954"/>
    </source>
</evidence>
<keyword evidence="4" id="KW-0479">Metal-binding</keyword>
<keyword evidence="8" id="KW-0408">Iron</keyword>
<keyword evidence="5" id="KW-0124">Carnitine biosynthesis</keyword>
<name>A0A6F9D824_9ASCI</name>
<dbReference type="Pfam" id="PF06155">
    <property type="entry name" value="GBBH-like_N"/>
    <property type="match status" value="1"/>
</dbReference>